<dbReference type="SUPFAM" id="SSF48264">
    <property type="entry name" value="Cytochrome P450"/>
    <property type="match status" value="1"/>
</dbReference>
<dbReference type="Pfam" id="PF00067">
    <property type="entry name" value="p450"/>
    <property type="match status" value="1"/>
</dbReference>
<comment type="similarity">
    <text evidence="1 8">Belongs to the cytochrome P450 family.</text>
</comment>
<dbReference type="PRINTS" id="PR00385">
    <property type="entry name" value="P450"/>
</dbReference>
<dbReference type="GO" id="GO:0005506">
    <property type="term" value="F:iron ion binding"/>
    <property type="evidence" value="ECO:0007669"/>
    <property type="project" value="InterPro"/>
</dbReference>
<evidence type="ECO:0000256" key="8">
    <source>
        <dbReference type="RuleBase" id="RU000461"/>
    </source>
</evidence>
<protein>
    <submittedName>
        <fullName evidence="11 12">Steroid 17-alpha-hydroxylase/17,20 lyase</fullName>
    </submittedName>
</protein>
<dbReference type="OrthoDB" id="639466at2759"/>
<evidence type="ECO:0000256" key="9">
    <source>
        <dbReference type="SAM" id="Phobius"/>
    </source>
</evidence>
<feature type="transmembrane region" description="Helical" evidence="9">
    <location>
        <begin position="6"/>
        <end position="29"/>
    </location>
</feature>
<organism evidence="13">
    <name type="scientific">Lingula anatina</name>
    <name type="common">Brachiopod</name>
    <name type="synonym">Lingula unguis</name>
    <dbReference type="NCBI Taxonomy" id="7574"/>
    <lineage>
        <taxon>Eukaryota</taxon>
        <taxon>Metazoa</taxon>
        <taxon>Spiralia</taxon>
        <taxon>Lophotrochozoa</taxon>
        <taxon>Brachiopoda</taxon>
        <taxon>Linguliformea</taxon>
        <taxon>Lingulata</taxon>
        <taxon>Lingulida</taxon>
        <taxon>Linguloidea</taxon>
        <taxon>Lingulidae</taxon>
        <taxon>Lingula</taxon>
    </lineage>
</organism>
<dbReference type="PANTHER" id="PTHR24289">
    <property type="entry name" value="STEROID 17-ALPHA-HYDROXYLASE/17,20 LYASE"/>
    <property type="match status" value="1"/>
</dbReference>
<evidence type="ECO:0000256" key="3">
    <source>
        <dbReference type="ARBA" id="ARBA00022723"/>
    </source>
</evidence>
<dbReference type="GeneID" id="106170941"/>
<dbReference type="PROSITE" id="PS00086">
    <property type="entry name" value="CYTOCHROME_P450"/>
    <property type="match status" value="1"/>
</dbReference>
<feature type="binding site" description="axial binding residue" evidence="7">
    <location>
        <position position="434"/>
    </location>
    <ligand>
        <name>heme</name>
        <dbReference type="ChEBI" id="CHEBI:30413"/>
    </ligand>
    <ligandPart>
        <name>Fe</name>
        <dbReference type="ChEBI" id="CHEBI:18248"/>
    </ligandPart>
</feature>
<keyword evidence="2 7" id="KW-0349">Heme</keyword>
<keyword evidence="9" id="KW-1133">Transmembrane helix</keyword>
<comment type="cofactor">
    <cofactor evidence="7">
        <name>heme</name>
        <dbReference type="ChEBI" id="CHEBI:30413"/>
    </cofactor>
</comment>
<evidence type="ECO:0000256" key="1">
    <source>
        <dbReference type="ARBA" id="ARBA00010617"/>
    </source>
</evidence>
<evidence type="ECO:0000256" key="7">
    <source>
        <dbReference type="PIRSR" id="PIRSR602401-1"/>
    </source>
</evidence>
<evidence type="ECO:0000256" key="4">
    <source>
        <dbReference type="ARBA" id="ARBA00023002"/>
    </source>
</evidence>
<keyword evidence="11 12" id="KW-0456">Lyase</keyword>
<dbReference type="Gene3D" id="1.10.630.10">
    <property type="entry name" value="Cytochrome P450"/>
    <property type="match status" value="1"/>
</dbReference>
<evidence type="ECO:0000256" key="2">
    <source>
        <dbReference type="ARBA" id="ARBA00022617"/>
    </source>
</evidence>
<dbReference type="GO" id="GO:0004508">
    <property type="term" value="F:steroid 17-alpha-monooxygenase activity"/>
    <property type="evidence" value="ECO:0007669"/>
    <property type="project" value="TreeGrafter"/>
</dbReference>
<keyword evidence="9" id="KW-0812">Transmembrane</keyword>
<dbReference type="PRINTS" id="PR00463">
    <property type="entry name" value="EP450I"/>
</dbReference>
<dbReference type="GO" id="GO:0020037">
    <property type="term" value="F:heme binding"/>
    <property type="evidence" value="ECO:0007669"/>
    <property type="project" value="InterPro"/>
</dbReference>
<evidence type="ECO:0000313" key="12">
    <source>
        <dbReference type="RefSeq" id="XP_013406463.1"/>
    </source>
</evidence>
<evidence type="ECO:0000256" key="6">
    <source>
        <dbReference type="ARBA" id="ARBA00023033"/>
    </source>
</evidence>
<keyword evidence="6 8" id="KW-0503">Monooxygenase</keyword>
<dbReference type="AlphaFoldDB" id="A0A1S3J9B6"/>
<dbReference type="STRING" id="7574.A0A1S3J9B6"/>
<reference evidence="11 12" key="1">
    <citation type="submission" date="2023-09" db="UniProtKB">
        <authorList>
            <consortium name="RefSeq"/>
        </authorList>
    </citation>
    <scope>IDENTIFICATION</scope>
    <source>
        <tissue evidence="11 12">Gonads</tissue>
    </source>
</reference>
<dbReference type="KEGG" id="lak:106170941"/>
<dbReference type="RefSeq" id="XP_013406464.1">
    <property type="nucleotide sequence ID" value="XM_013551010.2"/>
</dbReference>
<evidence type="ECO:0000313" key="13">
    <source>
        <dbReference type="RefSeq" id="XP_013406464.1"/>
    </source>
</evidence>
<keyword evidence="3 7" id="KW-0479">Metal-binding</keyword>
<dbReference type="GO" id="GO:0016829">
    <property type="term" value="F:lyase activity"/>
    <property type="evidence" value="ECO:0007669"/>
    <property type="project" value="UniProtKB-KW"/>
</dbReference>
<gene>
    <name evidence="11 12 13" type="primary">LOC106170941</name>
</gene>
<keyword evidence="9" id="KW-0472">Membrane</keyword>
<dbReference type="RefSeq" id="XP_013406463.1">
    <property type="nucleotide sequence ID" value="XM_013551009.2"/>
</dbReference>
<evidence type="ECO:0000313" key="10">
    <source>
        <dbReference type="Proteomes" id="UP000085678"/>
    </source>
</evidence>
<proteinExistence type="inferred from homology"/>
<dbReference type="GO" id="GO:0042446">
    <property type="term" value="P:hormone biosynthetic process"/>
    <property type="evidence" value="ECO:0007669"/>
    <property type="project" value="TreeGrafter"/>
</dbReference>
<keyword evidence="4 8" id="KW-0560">Oxidoreductase</keyword>
<evidence type="ECO:0000256" key="5">
    <source>
        <dbReference type="ARBA" id="ARBA00023004"/>
    </source>
</evidence>
<dbReference type="InterPro" id="IPR017972">
    <property type="entry name" value="Cyt_P450_CS"/>
</dbReference>
<dbReference type="InterPro" id="IPR001128">
    <property type="entry name" value="Cyt_P450"/>
</dbReference>
<dbReference type="PANTHER" id="PTHR24289:SF20">
    <property type="entry name" value="STEROID 17-ALPHA-HYDROXYLASE_17,20 LYASE"/>
    <property type="match status" value="1"/>
</dbReference>
<accession>A0A1S3J9B6</accession>
<keyword evidence="10" id="KW-1185">Reference proteome</keyword>
<dbReference type="GO" id="GO:0042448">
    <property type="term" value="P:progesterone metabolic process"/>
    <property type="evidence" value="ECO:0007669"/>
    <property type="project" value="TreeGrafter"/>
</dbReference>
<dbReference type="RefSeq" id="XP_013406462.1">
    <property type="nucleotide sequence ID" value="XM_013551008.2"/>
</dbReference>
<dbReference type="InterPro" id="IPR036396">
    <property type="entry name" value="Cyt_P450_sf"/>
</dbReference>
<evidence type="ECO:0000313" key="11">
    <source>
        <dbReference type="RefSeq" id="XP_013406462.1"/>
    </source>
</evidence>
<sequence length="489" mass="55654">MYVLTLLSLLTVKTALVGIAVFLLVISYLQRKKYKLPPGPPQLPILGSYFEFRKDSRLYSVFTELGKSFSDLFTVDLGFWHNVVVLKSADIVHEAFVEKKEIFAGRETLTWKFKVFSGGNRDILFSDYGPVWRLQRQMVLKAFRAYVASDKLETFVRSSFDEVATLIEKETEPFDIDPHFHYKIDEPEFVLLKGTVDKTMATVFGSIIPSDVIPVLKHVPIPSSLSVKRLIKKLTDFQNVKLAEHKTTLNSGNLRDIMDQILILKEELGAESDDNAKESLTDTRIRHTLLDIFFGGTQTTVDTLKWMIMYVADNPEVQTKLHKELDALGDDISGLRHCRHKLPYSEAVQREVLRMRPVAPVGVGHQALSDTKLGAYDIPKGTVLYANIMAIHHDPKNWESPEIFKPERFINSDGSLKEVDNKIWIPFSSGKRKCVGESVARANLMMISALFFSRFEVSFPHGQKPDFEPAMSEFTCIPKPQKIIVKKRK</sequence>
<dbReference type="Proteomes" id="UP000085678">
    <property type="component" value="Unplaced"/>
</dbReference>
<name>A0A1S3J9B6_LINAN</name>
<keyword evidence="5 7" id="KW-0408">Iron</keyword>
<dbReference type="InterPro" id="IPR002401">
    <property type="entry name" value="Cyt_P450_E_grp-I"/>
</dbReference>